<dbReference type="EnsemblMetazoa" id="GPAI012168-RA">
    <property type="protein sequence ID" value="GPAI012168-PA"/>
    <property type="gene ID" value="GPAI012168"/>
</dbReference>
<evidence type="ECO:0000313" key="2">
    <source>
        <dbReference type="Proteomes" id="UP000092445"/>
    </source>
</evidence>
<dbReference type="AlphaFoldDB" id="A0A1A9ZEG3"/>
<keyword evidence="2" id="KW-1185">Reference proteome</keyword>
<protein>
    <submittedName>
        <fullName evidence="1">Uncharacterized protein</fullName>
    </submittedName>
</protein>
<reference evidence="2" key="1">
    <citation type="submission" date="2014-03" db="EMBL/GenBank/DDBJ databases">
        <authorList>
            <person name="Aksoy S."/>
            <person name="Warren W."/>
            <person name="Wilson R.K."/>
        </authorList>
    </citation>
    <scope>NUCLEOTIDE SEQUENCE [LARGE SCALE GENOMIC DNA]</scope>
    <source>
        <strain evidence="2">IAEA</strain>
    </source>
</reference>
<evidence type="ECO:0000313" key="1">
    <source>
        <dbReference type="EnsemblMetazoa" id="GPAI012168-PA"/>
    </source>
</evidence>
<proteinExistence type="predicted"/>
<dbReference type="VEuPathDB" id="VectorBase:GPAI012168"/>
<name>A0A1A9ZEG3_GLOPL</name>
<sequence length="137" mass="15832">MKPIIESVELMQAFCADYSQALKKEFLCVSNPSQFLEVFKHFQEANQVFSCEEITLQKMYAQHRPVHSHPHSLAADNQQTYRFRFYYRPSKSPLNREITLNEHSPLGKSLQLHNIGSSMVRAKYIASLPNSLASTKR</sequence>
<reference evidence="1" key="2">
    <citation type="submission" date="2020-05" db="UniProtKB">
        <authorList>
            <consortium name="EnsemblMetazoa"/>
        </authorList>
    </citation>
    <scope>IDENTIFICATION</scope>
    <source>
        <strain evidence="1">IAEA</strain>
    </source>
</reference>
<organism evidence="1 2">
    <name type="scientific">Glossina pallidipes</name>
    <name type="common">Tsetse fly</name>
    <dbReference type="NCBI Taxonomy" id="7398"/>
    <lineage>
        <taxon>Eukaryota</taxon>
        <taxon>Metazoa</taxon>
        <taxon>Ecdysozoa</taxon>
        <taxon>Arthropoda</taxon>
        <taxon>Hexapoda</taxon>
        <taxon>Insecta</taxon>
        <taxon>Pterygota</taxon>
        <taxon>Neoptera</taxon>
        <taxon>Endopterygota</taxon>
        <taxon>Diptera</taxon>
        <taxon>Brachycera</taxon>
        <taxon>Muscomorpha</taxon>
        <taxon>Hippoboscoidea</taxon>
        <taxon>Glossinidae</taxon>
        <taxon>Glossina</taxon>
    </lineage>
</organism>
<accession>A0A1A9ZEG3</accession>
<dbReference type="Proteomes" id="UP000092445">
    <property type="component" value="Unassembled WGS sequence"/>
</dbReference>